<feature type="region of interest" description="Disordered" evidence="1">
    <location>
        <begin position="1"/>
        <end position="32"/>
    </location>
</feature>
<comment type="caution">
    <text evidence="2">The sequence shown here is derived from an EMBL/GenBank/DDBJ whole genome shotgun (WGS) entry which is preliminary data.</text>
</comment>
<feature type="compositionally biased region" description="Polar residues" evidence="1">
    <location>
        <begin position="9"/>
        <end position="32"/>
    </location>
</feature>
<accession>A0A9D4L233</accession>
<reference evidence="2" key="1">
    <citation type="journal article" date="2019" name="bioRxiv">
        <title>The Genome of the Zebra Mussel, Dreissena polymorpha: A Resource for Invasive Species Research.</title>
        <authorList>
            <person name="McCartney M.A."/>
            <person name="Auch B."/>
            <person name="Kono T."/>
            <person name="Mallez S."/>
            <person name="Zhang Y."/>
            <person name="Obille A."/>
            <person name="Becker A."/>
            <person name="Abrahante J.E."/>
            <person name="Garbe J."/>
            <person name="Badalamenti J.P."/>
            <person name="Herman A."/>
            <person name="Mangelson H."/>
            <person name="Liachko I."/>
            <person name="Sullivan S."/>
            <person name="Sone E.D."/>
            <person name="Koren S."/>
            <person name="Silverstein K.A.T."/>
            <person name="Beckman K.B."/>
            <person name="Gohl D.M."/>
        </authorList>
    </citation>
    <scope>NUCLEOTIDE SEQUENCE</scope>
    <source>
        <strain evidence="2">Duluth1</strain>
        <tissue evidence="2">Whole animal</tissue>
    </source>
</reference>
<evidence type="ECO:0000256" key="1">
    <source>
        <dbReference type="SAM" id="MobiDB-lite"/>
    </source>
</evidence>
<sequence>MKEKPKDAGSSNNDFYCRDNNQNRQGGYTPNRGNYHGATNVLVDSGSMVTLVSESFYNSLEPKPDLCSMSCFNLDLVGVCGTSLPYLGYIEGDILIPSILEPSIIVPILIVPGIIGTNVLHFCNRDKISEDPYSIALDAMNCTNYVSVKTTNKIPIVIHPNEVSAISRFVRKQKGVKTGLTEATDKPQLSGLTVCTRVVSLECEGVTARVPVRVCNITCKPMRILPNTTICSLSEVKVVDSWKPETVTTPTPVNKTFENLQKLGIKVHKENLTEEQYVRAQQVLENWENIFSKSSTDIGKTDLVKHQIKLNNDTPFTFK</sequence>
<dbReference type="EMBL" id="JAIWYP010000003">
    <property type="protein sequence ID" value="KAH3849933.1"/>
    <property type="molecule type" value="Genomic_DNA"/>
</dbReference>
<reference evidence="2" key="2">
    <citation type="submission" date="2020-11" db="EMBL/GenBank/DDBJ databases">
        <authorList>
            <person name="McCartney M.A."/>
            <person name="Auch B."/>
            <person name="Kono T."/>
            <person name="Mallez S."/>
            <person name="Becker A."/>
            <person name="Gohl D.M."/>
            <person name="Silverstein K.A.T."/>
            <person name="Koren S."/>
            <person name="Bechman K.B."/>
            <person name="Herman A."/>
            <person name="Abrahante J.E."/>
            <person name="Garbe J."/>
        </authorList>
    </citation>
    <scope>NUCLEOTIDE SEQUENCE</scope>
    <source>
        <strain evidence="2">Duluth1</strain>
        <tissue evidence="2">Whole animal</tissue>
    </source>
</reference>
<organism evidence="2 3">
    <name type="scientific">Dreissena polymorpha</name>
    <name type="common">Zebra mussel</name>
    <name type="synonym">Mytilus polymorpha</name>
    <dbReference type="NCBI Taxonomy" id="45954"/>
    <lineage>
        <taxon>Eukaryota</taxon>
        <taxon>Metazoa</taxon>
        <taxon>Spiralia</taxon>
        <taxon>Lophotrochozoa</taxon>
        <taxon>Mollusca</taxon>
        <taxon>Bivalvia</taxon>
        <taxon>Autobranchia</taxon>
        <taxon>Heteroconchia</taxon>
        <taxon>Euheterodonta</taxon>
        <taxon>Imparidentia</taxon>
        <taxon>Neoheterodontei</taxon>
        <taxon>Myida</taxon>
        <taxon>Dreissenoidea</taxon>
        <taxon>Dreissenidae</taxon>
        <taxon>Dreissena</taxon>
    </lineage>
</organism>
<proteinExistence type="predicted"/>
<dbReference type="Proteomes" id="UP000828390">
    <property type="component" value="Unassembled WGS sequence"/>
</dbReference>
<dbReference type="AlphaFoldDB" id="A0A9D4L233"/>
<evidence type="ECO:0000313" key="2">
    <source>
        <dbReference type="EMBL" id="KAH3849933.1"/>
    </source>
</evidence>
<evidence type="ECO:0000313" key="3">
    <source>
        <dbReference type="Proteomes" id="UP000828390"/>
    </source>
</evidence>
<protein>
    <submittedName>
        <fullName evidence="2">Uncharacterized protein</fullName>
    </submittedName>
</protein>
<name>A0A9D4L233_DREPO</name>
<keyword evidence="3" id="KW-1185">Reference proteome</keyword>
<gene>
    <name evidence="2" type="ORF">DPMN_092337</name>
</gene>